<reference evidence="3" key="1">
    <citation type="submission" date="2021-01" db="EMBL/GenBank/DDBJ databases">
        <authorList>
            <consortium name="Genoscope - CEA"/>
            <person name="William W."/>
        </authorList>
    </citation>
    <scope>NUCLEOTIDE SEQUENCE</scope>
</reference>
<dbReference type="AlphaFoldDB" id="A0A816XV52"/>
<feature type="region of interest" description="Disordered" evidence="1">
    <location>
        <begin position="500"/>
        <end position="521"/>
    </location>
</feature>
<evidence type="ECO:0000313" key="3">
    <source>
        <dbReference type="EMBL" id="CAF2151243.1"/>
    </source>
</evidence>
<organism evidence="3">
    <name type="scientific">Brassica napus</name>
    <name type="common">Rape</name>
    <dbReference type="NCBI Taxonomy" id="3708"/>
    <lineage>
        <taxon>Eukaryota</taxon>
        <taxon>Viridiplantae</taxon>
        <taxon>Streptophyta</taxon>
        <taxon>Embryophyta</taxon>
        <taxon>Tracheophyta</taxon>
        <taxon>Spermatophyta</taxon>
        <taxon>Magnoliopsida</taxon>
        <taxon>eudicotyledons</taxon>
        <taxon>Gunneridae</taxon>
        <taxon>Pentapetalae</taxon>
        <taxon>rosids</taxon>
        <taxon>malvids</taxon>
        <taxon>Brassicales</taxon>
        <taxon>Brassicaceae</taxon>
        <taxon>Brassiceae</taxon>
        <taxon>Brassica</taxon>
    </lineage>
</organism>
<name>A0A816XV52_BRANA</name>
<dbReference type="PANTHER" id="PTHR48449">
    <property type="entry name" value="DUF1985 DOMAIN-CONTAINING PROTEIN"/>
    <property type="match status" value="1"/>
</dbReference>
<accession>A0A816XV52</accession>
<sequence>MVSARLVDFPDSPEDRNMGPIPNMMFATSEEPVGVRVVTYHSSSALKRIFNALDEEEVDIIRRSSFGKSIDIADKPFFGFSLTEFAYVTGLPCGKYPRKSKMKLKKTISEKPYWPSLFGKVEVVTVSSVIKMLYRKTVKDKEIRIKYACLALLESVLLPTSLKMKIAREHVEAIEDLEEFFSYPWGRLAFEMLMGSIKERDEVALSQNTIAVKGFALALQLVMVEAVPSLTEVVEEICSSSESDSDEIDGNGRDIFTKKKTLNPAHARNVDKRCIAHVNSLINEDSSRSIDEANLGWSDEEQDSKVDNLVARINANHQFTSSLFRGGLRQTDVERMRESCKSTSKSRKATYVHPHGARVDGMEGKVVLQVKEMLLKFKDEMIISVTEKVRAMFKEEGSVHRRASHMTTAPPIEVPSPATVIAGVDDANAITINNVLRNLSEYSTPPRSNRVSQDENKTPSRKDPIAPGFVCGSLETETCAQSANSQNRGCQNAFQASLERNKRKRENSTGEPSFSLGLTQEEQNPGEEHIFVLDVPERDCISLSKVDDNIEEGQVSRKSKRQKTVPSNLVDDYHCGHHIMSRVREAQKHIFVIDDQSDITRKYAQLSVKLRDKLVINVAGLAVYANDIQLILQRPRLMSAKMSTPLRVRLFHGAWTRNEDGHWTFQRKPSDLGYTVLVKPTEMLADLETISRDRYRLPLETHLSMAYHPPEWLLEPEGTRTPPTTLTTNKAVQEMMELRTWFTELKLCVTSGAEEVANYQFLTNTTFSIGGATFVFSGMEETELAMSKEVLEEIFNEQEKVVMYRAHLEI</sequence>
<dbReference type="Proteomes" id="UP001295469">
    <property type="component" value="Chromosome A01"/>
</dbReference>
<gene>
    <name evidence="3" type="ORF">DARMORV10_A01P23200.1</name>
</gene>
<dbReference type="PANTHER" id="PTHR48449:SF2">
    <property type="entry name" value="UBIQUITIN-LIKE PROTEASE FAMILY PROFILE DOMAIN-CONTAINING PROTEIN"/>
    <property type="match status" value="1"/>
</dbReference>
<feature type="compositionally biased region" description="Polar residues" evidence="1">
    <location>
        <begin position="509"/>
        <end position="521"/>
    </location>
</feature>
<protein>
    <submittedName>
        <fullName evidence="3">(rape) hypothetical protein</fullName>
    </submittedName>
</protein>
<proteinExistence type="predicted"/>
<evidence type="ECO:0000256" key="1">
    <source>
        <dbReference type="SAM" id="MobiDB-lite"/>
    </source>
</evidence>
<dbReference type="Pfam" id="PF09331">
    <property type="entry name" value="DUF1985"/>
    <property type="match status" value="1"/>
</dbReference>
<feature type="compositionally biased region" description="Basic and acidic residues" evidence="1">
    <location>
        <begin position="452"/>
        <end position="464"/>
    </location>
</feature>
<dbReference type="InterPro" id="IPR015410">
    <property type="entry name" value="DUF1985"/>
</dbReference>
<feature type="domain" description="DUF1985" evidence="2">
    <location>
        <begin position="79"/>
        <end position="196"/>
    </location>
</feature>
<feature type="region of interest" description="Disordered" evidence="1">
    <location>
        <begin position="1"/>
        <end position="20"/>
    </location>
</feature>
<feature type="region of interest" description="Disordered" evidence="1">
    <location>
        <begin position="440"/>
        <end position="468"/>
    </location>
</feature>
<evidence type="ECO:0000259" key="2">
    <source>
        <dbReference type="Pfam" id="PF09331"/>
    </source>
</evidence>
<feature type="compositionally biased region" description="Polar residues" evidence="1">
    <location>
        <begin position="440"/>
        <end position="451"/>
    </location>
</feature>
<dbReference type="EMBL" id="HG994355">
    <property type="protein sequence ID" value="CAF2151243.1"/>
    <property type="molecule type" value="Genomic_DNA"/>
</dbReference>